<sequence length="166" mass="18069">MTKTVDIVAALGQMQGLTIEQMFARLGEQFPDAGLDQIEAAFKIAASDADETARRLQREAAALEGMGELLDGMPKGTTVRQAAEIKAKRGDQLAIAFLAHINSPEVRIGEALWRAACEADPRWSKRGEGAYAWKGKGEPPSGEMMIEWFQTTHPTEARRIEAEVGG</sequence>
<gene>
    <name evidence="1" type="ORF">AS156_14240</name>
</gene>
<proteinExistence type="predicted"/>
<reference evidence="1 2" key="1">
    <citation type="submission" date="2015-11" db="EMBL/GenBank/DDBJ databases">
        <title>Draft Genome Sequence of the Strain BR 10303 (Bradyrhizobium sp.) isolated from nodules of Centrolobium paraense.</title>
        <authorList>
            <person name="Zelli J.E."/>
            <person name="Simoes-Araujo J.L."/>
            <person name="Barauna A.C."/>
            <person name="Silva K."/>
        </authorList>
    </citation>
    <scope>NUCLEOTIDE SEQUENCE [LARGE SCALE GENOMIC DNA]</scope>
    <source>
        <strain evidence="1 2">BR 10303</strain>
    </source>
</reference>
<protein>
    <submittedName>
        <fullName evidence="1">Uncharacterized protein</fullName>
    </submittedName>
</protein>
<dbReference type="RefSeq" id="WP_066511665.1">
    <property type="nucleotide sequence ID" value="NZ_LNCU01000095.1"/>
</dbReference>
<comment type="caution">
    <text evidence="1">The sequence shown here is derived from an EMBL/GenBank/DDBJ whole genome shotgun (WGS) entry which is preliminary data.</text>
</comment>
<organism evidence="1 2">
    <name type="scientific">Bradyrhizobium macuxiense</name>
    <dbReference type="NCBI Taxonomy" id="1755647"/>
    <lineage>
        <taxon>Bacteria</taxon>
        <taxon>Pseudomonadati</taxon>
        <taxon>Pseudomonadota</taxon>
        <taxon>Alphaproteobacteria</taxon>
        <taxon>Hyphomicrobiales</taxon>
        <taxon>Nitrobacteraceae</taxon>
        <taxon>Bradyrhizobium</taxon>
    </lineage>
</organism>
<evidence type="ECO:0000313" key="1">
    <source>
        <dbReference type="EMBL" id="KWV50481.1"/>
    </source>
</evidence>
<dbReference type="EMBL" id="LNCU01000095">
    <property type="protein sequence ID" value="KWV50481.1"/>
    <property type="molecule type" value="Genomic_DNA"/>
</dbReference>
<evidence type="ECO:0000313" key="2">
    <source>
        <dbReference type="Proteomes" id="UP000057737"/>
    </source>
</evidence>
<dbReference type="Proteomes" id="UP000057737">
    <property type="component" value="Unassembled WGS sequence"/>
</dbReference>
<keyword evidence="2" id="KW-1185">Reference proteome</keyword>
<dbReference type="OrthoDB" id="8452366at2"/>
<dbReference type="AlphaFoldDB" id="A0A120FKC6"/>
<accession>A0A120FKC6</accession>
<name>A0A120FKC6_9BRAD</name>